<evidence type="ECO:0000313" key="6">
    <source>
        <dbReference type="EMBL" id="RXN31883.1"/>
    </source>
</evidence>
<feature type="signal peptide" evidence="3">
    <location>
        <begin position="1"/>
        <end position="19"/>
    </location>
</feature>
<evidence type="ECO:0000256" key="2">
    <source>
        <dbReference type="SAM" id="MobiDB-lite"/>
    </source>
</evidence>
<accession>A0A498NJ54</accession>
<keyword evidence="3" id="KW-0732">Signal</keyword>
<feature type="domain" description="WH1" evidence="5">
    <location>
        <begin position="391"/>
        <end position="440"/>
    </location>
</feature>
<evidence type="ECO:0000256" key="1">
    <source>
        <dbReference type="SAM" id="Coils"/>
    </source>
</evidence>
<dbReference type="AlphaFoldDB" id="A0A498NJ54"/>
<dbReference type="InterPro" id="IPR045027">
    <property type="entry name" value="Homer"/>
</dbReference>
<reference evidence="6 7" key="1">
    <citation type="submission" date="2018-03" db="EMBL/GenBank/DDBJ databases">
        <title>Draft genome sequence of Rohu Carp (Labeo rohita).</title>
        <authorList>
            <person name="Das P."/>
            <person name="Kushwaha B."/>
            <person name="Joshi C.G."/>
            <person name="Kumar D."/>
            <person name="Nagpure N.S."/>
            <person name="Sahoo L."/>
            <person name="Das S.P."/>
            <person name="Bit A."/>
            <person name="Patnaik S."/>
            <person name="Meher P.K."/>
            <person name="Jayasankar P."/>
            <person name="Koringa P.G."/>
            <person name="Patel N.V."/>
            <person name="Hinsu A.T."/>
            <person name="Kumar R."/>
            <person name="Pandey M."/>
            <person name="Agarwal S."/>
            <person name="Srivastava S."/>
            <person name="Singh M."/>
            <person name="Iquebal M.A."/>
            <person name="Jaiswal S."/>
            <person name="Angadi U.B."/>
            <person name="Kumar N."/>
            <person name="Raza M."/>
            <person name="Shah T.M."/>
            <person name="Rai A."/>
            <person name="Jena J.K."/>
        </authorList>
    </citation>
    <scope>NUCLEOTIDE SEQUENCE [LARGE SCALE GENOMIC DNA]</scope>
    <source>
        <strain evidence="6">DASCIFA01</strain>
        <tissue evidence="6">Testis</tissue>
    </source>
</reference>
<name>A0A498NJ54_LABRO</name>
<evidence type="ECO:0000259" key="4">
    <source>
        <dbReference type="Pfam" id="PF00041"/>
    </source>
</evidence>
<dbReference type="InterPro" id="IPR003961">
    <property type="entry name" value="FN3_dom"/>
</dbReference>
<evidence type="ECO:0000313" key="7">
    <source>
        <dbReference type="Proteomes" id="UP000290572"/>
    </source>
</evidence>
<dbReference type="InterPro" id="IPR036116">
    <property type="entry name" value="FN3_sf"/>
</dbReference>
<organism evidence="6 7">
    <name type="scientific">Labeo rohita</name>
    <name type="common">Indian major carp</name>
    <name type="synonym">Cyprinus rohita</name>
    <dbReference type="NCBI Taxonomy" id="84645"/>
    <lineage>
        <taxon>Eukaryota</taxon>
        <taxon>Metazoa</taxon>
        <taxon>Chordata</taxon>
        <taxon>Craniata</taxon>
        <taxon>Vertebrata</taxon>
        <taxon>Euteleostomi</taxon>
        <taxon>Actinopterygii</taxon>
        <taxon>Neopterygii</taxon>
        <taxon>Teleostei</taxon>
        <taxon>Ostariophysi</taxon>
        <taxon>Cypriniformes</taxon>
        <taxon>Cyprinidae</taxon>
        <taxon>Labeoninae</taxon>
        <taxon>Labeonini</taxon>
        <taxon>Labeo</taxon>
    </lineage>
</organism>
<feature type="region of interest" description="Disordered" evidence="2">
    <location>
        <begin position="477"/>
        <end position="514"/>
    </location>
</feature>
<dbReference type="SUPFAM" id="SSF49265">
    <property type="entry name" value="Fibronectin type III"/>
    <property type="match status" value="1"/>
</dbReference>
<feature type="compositionally biased region" description="Basic and acidic residues" evidence="2">
    <location>
        <begin position="497"/>
        <end position="514"/>
    </location>
</feature>
<dbReference type="PANTHER" id="PTHR10918">
    <property type="entry name" value="HOMER"/>
    <property type="match status" value="1"/>
</dbReference>
<dbReference type="InterPro" id="IPR000697">
    <property type="entry name" value="WH1/EVH1_dom"/>
</dbReference>
<dbReference type="Pfam" id="PF00041">
    <property type="entry name" value="fn3"/>
    <property type="match status" value="1"/>
</dbReference>
<dbReference type="GO" id="GO:0035256">
    <property type="term" value="F:G protein-coupled glutamate receptor binding"/>
    <property type="evidence" value="ECO:0007669"/>
    <property type="project" value="InterPro"/>
</dbReference>
<keyword evidence="7" id="KW-1185">Reference proteome</keyword>
<feature type="chain" id="PRO_5019744705" evidence="3">
    <location>
        <begin position="20"/>
        <end position="675"/>
    </location>
</feature>
<keyword evidence="1" id="KW-0175">Coiled coil</keyword>
<protein>
    <submittedName>
        <fullName evidence="6">Homer-like protein</fullName>
    </submittedName>
</protein>
<sequence>MRMIVAVLVLLVSVSLTEAAGCVSTSSPRCYKKSTRGEEDFTCEWDKRNPEKNQIHTVYVWNSEKKNLLTRVNAGNQSQTNILLEELGIVTRKTDIWVQTQLGNLTCNSSKISVILECMVKYSKPQIIRMNRSAGILDLTLDKPQDGKSATYEIRWRERDSEWQNATFETEHWRIPDCDYDMPSHVTKANKKTCLEWYKLEDEFHKVPANTTSFLIKELQPGASYTVSIAGSTEAGNGPNSTVNFETNSKGKGPHHPGRLCACPLGYFSLLRSCQEDLSQVMEEVHEFVLLLRQDLSKPRENMTPEQSTLLQDFGLVVFDEEDEEDEEGEVTDFSSVKSCFYPNPSYRGQTLHLPEPFHMTDSTSKDNVDTESTYKNGLFFETRVLECDKMEQPLFSMKAHVFQIDPATKRNWIPASKHAVTVSFFYDAGRSVYRIISVGGTKFSEQFKEFKEAARLVRDKSQEKFELLSPGLNISSPQVLSEDRQSPPLLGVNGSSEDKLFRSKSADMEESTEKEQMRKMLSEGSICERNSEAELFSLRDSNAKLVAALHEANSSIDQWKKQLAEYQEETDRLREQVADLEAQSGVSASSETGNDELTQTMAEMEALIRAKDEDLEAQNSELEKRVRTVENALSSSQDAQTRAESAVQKVIETLDVKIYDLSDLRQNLAKLLEK</sequence>
<dbReference type="InterPro" id="IPR011993">
    <property type="entry name" value="PH-like_dom_sf"/>
</dbReference>
<feature type="coiled-coil region" evidence="1">
    <location>
        <begin position="550"/>
        <end position="640"/>
    </location>
</feature>
<dbReference type="SUPFAM" id="SSF50729">
    <property type="entry name" value="PH domain-like"/>
    <property type="match status" value="1"/>
</dbReference>
<comment type="caution">
    <text evidence="6">The sequence shown here is derived from an EMBL/GenBank/DDBJ whole genome shotgun (WGS) entry which is preliminary data.</text>
</comment>
<dbReference type="Gene3D" id="2.60.40.10">
    <property type="entry name" value="Immunoglobulins"/>
    <property type="match status" value="1"/>
</dbReference>
<gene>
    <name evidence="6" type="ORF">ROHU_016518</name>
</gene>
<dbReference type="Proteomes" id="UP000290572">
    <property type="component" value="Unassembled WGS sequence"/>
</dbReference>
<dbReference type="EMBL" id="QBIY01011430">
    <property type="protein sequence ID" value="RXN31883.1"/>
    <property type="molecule type" value="Genomic_DNA"/>
</dbReference>
<evidence type="ECO:0000256" key="3">
    <source>
        <dbReference type="SAM" id="SignalP"/>
    </source>
</evidence>
<dbReference type="CDD" id="cd00063">
    <property type="entry name" value="FN3"/>
    <property type="match status" value="1"/>
</dbReference>
<proteinExistence type="predicted"/>
<dbReference type="Gene3D" id="1.20.5.1700">
    <property type="match status" value="1"/>
</dbReference>
<dbReference type="Pfam" id="PF00568">
    <property type="entry name" value="WH1"/>
    <property type="match status" value="1"/>
</dbReference>
<dbReference type="Gene3D" id="2.30.29.30">
    <property type="entry name" value="Pleckstrin-homology domain (PH domain)/Phosphotyrosine-binding domain (PTB)"/>
    <property type="match status" value="1"/>
</dbReference>
<feature type="domain" description="Fibronectin type-III" evidence="4">
    <location>
        <begin position="131"/>
        <end position="242"/>
    </location>
</feature>
<dbReference type="InterPro" id="IPR013783">
    <property type="entry name" value="Ig-like_fold"/>
</dbReference>
<evidence type="ECO:0000259" key="5">
    <source>
        <dbReference type="Pfam" id="PF00568"/>
    </source>
</evidence>
<dbReference type="STRING" id="84645.A0A498NJ54"/>